<dbReference type="GeneTree" id="ENSGT00390000001053"/>
<reference evidence="12" key="2">
    <citation type="submission" date="2025-09" db="UniProtKB">
        <authorList>
            <consortium name="Ensembl"/>
        </authorList>
    </citation>
    <scope>IDENTIFICATION</scope>
</reference>
<reference evidence="12" key="1">
    <citation type="submission" date="2025-08" db="UniProtKB">
        <authorList>
            <consortium name="Ensembl"/>
        </authorList>
    </citation>
    <scope>IDENTIFICATION</scope>
</reference>
<evidence type="ECO:0000256" key="10">
    <source>
        <dbReference type="ARBA" id="ARBA00032727"/>
    </source>
</evidence>
<evidence type="ECO:0000256" key="5">
    <source>
        <dbReference type="ARBA" id="ARBA00022490"/>
    </source>
</evidence>
<dbReference type="PANTHER" id="PTHR10078">
    <property type="entry name" value="INTERLEUKIN-1 FAMILY MEMBER"/>
    <property type="match status" value="1"/>
</dbReference>
<dbReference type="GO" id="GO:0005615">
    <property type="term" value="C:extracellular space"/>
    <property type="evidence" value="ECO:0007669"/>
    <property type="project" value="UniProtKB-KW"/>
</dbReference>
<dbReference type="Pfam" id="PF00340">
    <property type="entry name" value="IL1"/>
    <property type="match status" value="1"/>
</dbReference>
<dbReference type="PRINTS" id="PR01933">
    <property type="entry name" value="INTRLEUKIN18"/>
</dbReference>
<comment type="similarity">
    <text evidence="3">Belongs to the IL-1 family.</text>
</comment>
<comment type="function">
    <text evidence="11">Pro-inflammatory cytokine primarily involved in epithelial barrier repair, polarized T-helper 1 (Th1) cell and natural killer (NK) cell immune responses. Upon binding to IL18R1 and IL18RAP, forms a signaling ternary complex which activates NF-kappa-B, triggering synthesis of inflammatory mediators. Synergizes with IL12/interleukin-12 to induce IFNG synthesis from T-helper 1 (Th1) cells and natural killer (NK) cells. Involved in transduction of inflammation downstream of pyroptosis: its mature form is specifically released in the extracellular milieu by passing through the gasdermin-D (GSDMD) pore.</text>
</comment>
<keyword evidence="6" id="KW-0202">Cytokine</keyword>
<evidence type="ECO:0000256" key="1">
    <source>
        <dbReference type="ARBA" id="ARBA00004496"/>
    </source>
</evidence>
<dbReference type="GO" id="GO:0071222">
    <property type="term" value="P:cellular response to lipopolysaccharide"/>
    <property type="evidence" value="ECO:0007669"/>
    <property type="project" value="TreeGrafter"/>
</dbReference>
<evidence type="ECO:0000256" key="7">
    <source>
        <dbReference type="ARBA" id="ARBA00022525"/>
    </source>
</evidence>
<keyword evidence="5" id="KW-0963">Cytoplasm</keyword>
<evidence type="ECO:0000256" key="8">
    <source>
        <dbReference type="ARBA" id="ARBA00023612"/>
    </source>
</evidence>
<dbReference type="GO" id="GO:0005125">
    <property type="term" value="F:cytokine activity"/>
    <property type="evidence" value="ECO:0007669"/>
    <property type="project" value="UniProtKB-KW"/>
</dbReference>
<comment type="subunit">
    <text evidence="8">Forms a ternary complex with ligand-binding receptor subunit IL18R1 and signaling receptor subunit IL18RAP at the plasma membrane. Mature IL18 first binds to IL18R1 forming a low affinity binary complex, which then interacts with IL18RAP to form a high affinity ternary complex that signals inside the cell. Interacts with cargo receptor TMED10; the interaction mediates the translocation from the cytoplasm into the ERGIC (endoplasmic reticulum-Golgi intermediate compartment) and thereby secretion.</text>
</comment>
<dbReference type="GO" id="GO:0019221">
    <property type="term" value="P:cytokine-mediated signaling pathway"/>
    <property type="evidence" value="ECO:0007669"/>
    <property type="project" value="TreeGrafter"/>
</dbReference>
<dbReference type="CDD" id="cd23298">
    <property type="entry name" value="beta-trefoil_IL18"/>
    <property type="match status" value="1"/>
</dbReference>
<dbReference type="GO" id="GO:0006954">
    <property type="term" value="P:inflammatory response"/>
    <property type="evidence" value="ECO:0007669"/>
    <property type="project" value="InterPro"/>
</dbReference>
<proteinExistence type="inferred from homology"/>
<name>A0A8C5NWI7_JACJA</name>
<dbReference type="PANTHER" id="PTHR10078:SF35">
    <property type="entry name" value="INTERLEUKIN-18"/>
    <property type="match status" value="1"/>
</dbReference>
<dbReference type="InterPro" id="IPR000975">
    <property type="entry name" value="IL-1_fam"/>
</dbReference>
<evidence type="ECO:0000313" key="12">
    <source>
        <dbReference type="Ensembl" id="ENSJJAP00000004780.1"/>
    </source>
</evidence>
<protein>
    <recommendedName>
        <fullName evidence="4">Interleukin-18</fullName>
    </recommendedName>
    <alternativeName>
        <fullName evidence="9">Interferon gamma-inducing factor</fullName>
    </alternativeName>
    <alternativeName>
        <fullName evidence="10">Interleukin-1 gamma</fullName>
    </alternativeName>
</protein>
<dbReference type="GO" id="GO:0006955">
    <property type="term" value="P:immune response"/>
    <property type="evidence" value="ECO:0007669"/>
    <property type="project" value="InterPro"/>
</dbReference>
<evidence type="ECO:0000256" key="3">
    <source>
        <dbReference type="ARBA" id="ARBA00010448"/>
    </source>
</evidence>
<evidence type="ECO:0000256" key="4">
    <source>
        <dbReference type="ARBA" id="ARBA00016740"/>
    </source>
</evidence>
<dbReference type="Ensembl" id="ENSJJAT00000011022.1">
    <property type="protein sequence ID" value="ENSJJAP00000004780.1"/>
    <property type="gene ID" value="ENSJJAG00000009771.1"/>
</dbReference>
<dbReference type="GO" id="GO:0005737">
    <property type="term" value="C:cytoplasm"/>
    <property type="evidence" value="ECO:0007669"/>
    <property type="project" value="UniProtKB-SubCell"/>
</dbReference>
<dbReference type="GO" id="GO:0001819">
    <property type="term" value="P:positive regulation of cytokine production"/>
    <property type="evidence" value="ECO:0007669"/>
    <property type="project" value="UniProtKB-ARBA"/>
</dbReference>
<dbReference type="Gene3D" id="2.80.10.50">
    <property type="match status" value="1"/>
</dbReference>
<dbReference type="Proteomes" id="UP000694385">
    <property type="component" value="Unassembled WGS sequence"/>
</dbReference>
<organism evidence="12 13">
    <name type="scientific">Jaculus jaculus</name>
    <name type="common">Lesser Egyptian jerboa</name>
    <dbReference type="NCBI Taxonomy" id="51337"/>
    <lineage>
        <taxon>Eukaryota</taxon>
        <taxon>Metazoa</taxon>
        <taxon>Chordata</taxon>
        <taxon>Craniata</taxon>
        <taxon>Vertebrata</taxon>
        <taxon>Euteleostomi</taxon>
        <taxon>Mammalia</taxon>
        <taxon>Eutheria</taxon>
        <taxon>Euarchontoglires</taxon>
        <taxon>Glires</taxon>
        <taxon>Rodentia</taxon>
        <taxon>Myomorpha</taxon>
        <taxon>Dipodoidea</taxon>
        <taxon>Dipodidae</taxon>
        <taxon>Dipodinae</taxon>
        <taxon>Jaculus</taxon>
    </lineage>
</organism>
<accession>A0A8C5NWI7</accession>
<evidence type="ECO:0000256" key="11">
    <source>
        <dbReference type="ARBA" id="ARBA00033736"/>
    </source>
</evidence>
<dbReference type="InterPro" id="IPR015529">
    <property type="entry name" value="IL-18"/>
</dbReference>
<sequence>KMAGALAEDVYIEFSNIQFIDNMLYFIANKSQVRLIISIYKDNRARGRAVAISVHHKKISTLSCENKVISFKEIIPPDDIPDTKSEFIFFQRSVPGHNNKMLFESSLYEGYFLACQKEQGSFKLILKEKHEYGDTSIMFIVHGEQYNSSLN</sequence>
<keyword evidence="13" id="KW-1185">Reference proteome</keyword>
<keyword evidence="7" id="KW-0964">Secreted</keyword>
<comment type="subcellular location">
    <subcellularLocation>
        <location evidence="1">Cytoplasm</location>
    </subcellularLocation>
    <subcellularLocation>
        <location evidence="2">Secreted</location>
    </subcellularLocation>
</comment>
<evidence type="ECO:0000256" key="9">
    <source>
        <dbReference type="ARBA" id="ARBA00032439"/>
    </source>
</evidence>
<dbReference type="SUPFAM" id="SSF50353">
    <property type="entry name" value="Cytokine"/>
    <property type="match status" value="1"/>
</dbReference>
<dbReference type="AlphaFoldDB" id="A0A8C5NWI7"/>
<evidence type="ECO:0000313" key="13">
    <source>
        <dbReference type="Proteomes" id="UP000694385"/>
    </source>
</evidence>
<evidence type="ECO:0000256" key="6">
    <source>
        <dbReference type="ARBA" id="ARBA00022514"/>
    </source>
</evidence>
<dbReference type="InterPro" id="IPR008996">
    <property type="entry name" value="IL1/FGF"/>
</dbReference>
<evidence type="ECO:0000256" key="2">
    <source>
        <dbReference type="ARBA" id="ARBA00004613"/>
    </source>
</evidence>